<evidence type="ECO:0000259" key="1">
    <source>
        <dbReference type="PROSITE" id="PS51819"/>
    </source>
</evidence>
<feature type="domain" description="VOC" evidence="1">
    <location>
        <begin position="140"/>
        <end position="255"/>
    </location>
</feature>
<dbReference type="Proteomes" id="UP000564644">
    <property type="component" value="Unassembled WGS sequence"/>
</dbReference>
<evidence type="ECO:0000313" key="3">
    <source>
        <dbReference type="Proteomes" id="UP000564644"/>
    </source>
</evidence>
<dbReference type="Pfam" id="PF00903">
    <property type="entry name" value="Glyoxalase"/>
    <property type="match status" value="2"/>
</dbReference>
<feature type="domain" description="VOC" evidence="1">
    <location>
        <begin position="6"/>
        <end position="128"/>
    </location>
</feature>
<keyword evidence="3" id="KW-1185">Reference proteome</keyword>
<name>A0A7X0VVY1_9BACL</name>
<proteinExistence type="predicted"/>
<dbReference type="InterPro" id="IPR004360">
    <property type="entry name" value="Glyas_Fos-R_dOase_dom"/>
</dbReference>
<dbReference type="SUPFAM" id="SSF54593">
    <property type="entry name" value="Glyoxalase/Bleomycin resistance protein/Dihydroxybiphenyl dioxygenase"/>
    <property type="match status" value="2"/>
</dbReference>
<protein>
    <submittedName>
        <fullName evidence="2">VOC family protein</fullName>
    </submittedName>
</protein>
<dbReference type="PROSITE" id="PS51819">
    <property type="entry name" value="VOC"/>
    <property type="match status" value="2"/>
</dbReference>
<dbReference type="InterPro" id="IPR037523">
    <property type="entry name" value="VOC_core"/>
</dbReference>
<reference evidence="2 3" key="1">
    <citation type="submission" date="2020-08" db="EMBL/GenBank/DDBJ databases">
        <title>Cohnella phylogeny.</title>
        <authorList>
            <person name="Dunlap C."/>
        </authorList>
    </citation>
    <scope>NUCLEOTIDE SEQUENCE [LARGE SCALE GENOMIC DNA]</scope>
    <source>
        <strain evidence="2 3">CBP 2801</strain>
    </source>
</reference>
<comment type="caution">
    <text evidence="2">The sequence shown here is derived from an EMBL/GenBank/DDBJ whole genome shotgun (WGS) entry which is preliminary data.</text>
</comment>
<organism evidence="2 3">
    <name type="scientific">Cohnella zeiphila</name>
    <dbReference type="NCBI Taxonomy" id="2761120"/>
    <lineage>
        <taxon>Bacteria</taxon>
        <taxon>Bacillati</taxon>
        <taxon>Bacillota</taxon>
        <taxon>Bacilli</taxon>
        <taxon>Bacillales</taxon>
        <taxon>Paenibacillaceae</taxon>
        <taxon>Cohnella</taxon>
    </lineage>
</organism>
<dbReference type="InterPro" id="IPR029068">
    <property type="entry name" value="Glyas_Bleomycin-R_OHBP_Dase"/>
</dbReference>
<dbReference type="EMBL" id="JACJVO010000019">
    <property type="protein sequence ID" value="MBB6732381.1"/>
    <property type="molecule type" value="Genomic_DNA"/>
</dbReference>
<dbReference type="PANTHER" id="PTHR36503:SF1">
    <property type="entry name" value="BLR2520 PROTEIN"/>
    <property type="match status" value="1"/>
</dbReference>
<sequence length="257" mass="28829">MGKQIGSSLTVLMVADAERSQRFYRDVLGFDVTDWWAQRDGLTGLALKLIQVPEGRVPTPNPAESGADVGVDVYAYTETWAGLDALYEEFKRNGAAIAKEPAVYADFGPWKEFVVEDPDGYHLAFGGVDGGRARFSIQPRIDSVFVWVRRLDRAAALYANLLGLEVREEDRYGHLHLFRLDNGTDLILDSNGMAEIPVPERGPVQFKLDTYDIDRARTEALALGFTAETETRRLPSVSYFVLRDEDGNRLMISQNHR</sequence>
<dbReference type="RefSeq" id="WP_185130047.1">
    <property type="nucleotide sequence ID" value="NZ_JACJVO010000019.1"/>
</dbReference>
<dbReference type="AlphaFoldDB" id="A0A7X0VVY1"/>
<dbReference type="PANTHER" id="PTHR36503">
    <property type="entry name" value="BLR2520 PROTEIN"/>
    <property type="match status" value="1"/>
</dbReference>
<gene>
    <name evidence="2" type="ORF">H7C18_15785</name>
</gene>
<accession>A0A7X0VVY1</accession>
<dbReference type="Gene3D" id="3.10.180.10">
    <property type="entry name" value="2,3-Dihydroxybiphenyl 1,2-Dioxygenase, domain 1"/>
    <property type="match status" value="2"/>
</dbReference>
<evidence type="ECO:0000313" key="2">
    <source>
        <dbReference type="EMBL" id="MBB6732381.1"/>
    </source>
</evidence>